<evidence type="ECO:0000313" key="2">
    <source>
        <dbReference type="Proteomes" id="UP000192980"/>
    </source>
</evidence>
<dbReference type="Gene3D" id="2.120.10.10">
    <property type="match status" value="1"/>
</dbReference>
<keyword evidence="2" id="KW-1185">Reference proteome</keyword>
<evidence type="ECO:0000313" key="1">
    <source>
        <dbReference type="EMBL" id="SMG44889.1"/>
    </source>
</evidence>
<name>A0A1X7KTZ8_9SPHI</name>
<gene>
    <name evidence="1" type="ORF">SAMN05660862_3218</name>
</gene>
<protein>
    <recommendedName>
        <fullName evidence="3">BNR repeat-like domain-containing protein</fullName>
    </recommendedName>
</protein>
<dbReference type="InterPro" id="IPR036278">
    <property type="entry name" value="Sialidase_sf"/>
</dbReference>
<dbReference type="EMBL" id="FXAU01000006">
    <property type="protein sequence ID" value="SMG44889.1"/>
    <property type="molecule type" value="Genomic_DNA"/>
</dbReference>
<dbReference type="AlphaFoldDB" id="A0A1X7KTZ8"/>
<organism evidence="1 2">
    <name type="scientific">Sphingobacterium psychroaquaticum</name>
    <dbReference type="NCBI Taxonomy" id="561061"/>
    <lineage>
        <taxon>Bacteria</taxon>
        <taxon>Pseudomonadati</taxon>
        <taxon>Bacteroidota</taxon>
        <taxon>Sphingobacteriia</taxon>
        <taxon>Sphingobacteriales</taxon>
        <taxon>Sphingobacteriaceae</taxon>
        <taxon>Sphingobacterium</taxon>
    </lineage>
</organism>
<dbReference type="PROSITE" id="PS51257">
    <property type="entry name" value="PROKAR_LIPOPROTEIN"/>
    <property type="match status" value="1"/>
</dbReference>
<proteinExistence type="predicted"/>
<dbReference type="STRING" id="561061.SAMN05660862_3218"/>
<dbReference type="RefSeq" id="WP_085473908.1">
    <property type="nucleotide sequence ID" value="NZ_FXAU01000006.1"/>
</dbReference>
<dbReference type="CDD" id="cd15482">
    <property type="entry name" value="Sialidase_non-viral"/>
    <property type="match status" value="1"/>
</dbReference>
<dbReference type="Gene3D" id="2.160.20.110">
    <property type="match status" value="1"/>
</dbReference>
<sequence length="697" mass="73660">MKNSSRIFKALLYAVLLLTAGTGCNKMLIERSAFMAVQNFSNVPGTVVVHSPKSSGVYRGTPSIAKLPNGDIITSNDVFGTGISNRTDIFGSTDNGASWDSISSVNGAVWSGLFYHQNKLYLLGANTSGGANLVIRGSDDGGVTWSSPTIIVSGACHGSSTPVLFANGRIYKAYEFHDTDLNGKWMSGNKAYIVSAPMGADLLNSASWTQSAKLEKPAWLDGTGWLEGNAVIGLDGKIKCITRLASMDGAHAGYYSLSSNTQIEAGSAKKIPFFGGASKFNIRYDSLSQKYWSLANYVPKEFKAGNRSAGGIRNVLALTCSDDLESWQVKAIVLADDDVENVGFQYVDWIFDGNDILFVSRTSYEDGFGGADNFHNANFMTFHRISGYASATTPMNWAHLLPDNGWDGGVKEFDASGALGSTAANPILIGEPGEIAYLAEQVYQGNSFAGKYFKLTADIDLNGYNFMPIGWYITTTNNRPFSGHFDGGGFKVKQLIINRNDNSQTSNGLFGYVKDGTIKRLGIDSTSQIFVGGVSAGLVAQGNNVTLSDSYNKAAIFGTSQVGGLLGYGVGTNVITNCYNTGSLMLSTTTSTNKYIGGLSGYFKFGSISSSYNVGSVSSTLTGLTTMGGIAGVSGPTVTHAFFLLGSVGVNNGVGTGLAASSLKSATTISTLNNGGSSWKADALLHNHGFPVLSWQP</sequence>
<dbReference type="Proteomes" id="UP000192980">
    <property type="component" value="Unassembled WGS sequence"/>
</dbReference>
<accession>A0A1X7KTZ8</accession>
<dbReference type="SUPFAM" id="SSF50939">
    <property type="entry name" value="Sialidases"/>
    <property type="match status" value="1"/>
</dbReference>
<evidence type="ECO:0008006" key="3">
    <source>
        <dbReference type="Google" id="ProtNLM"/>
    </source>
</evidence>
<reference evidence="1 2" key="1">
    <citation type="submission" date="2017-04" db="EMBL/GenBank/DDBJ databases">
        <authorList>
            <person name="Afonso C.L."/>
            <person name="Miller P.J."/>
            <person name="Scott M.A."/>
            <person name="Spackman E."/>
            <person name="Goraichik I."/>
            <person name="Dimitrov K.M."/>
            <person name="Suarez D.L."/>
            <person name="Swayne D.E."/>
        </authorList>
    </citation>
    <scope>NUCLEOTIDE SEQUENCE [LARGE SCALE GENOMIC DNA]</scope>
    <source>
        <strain evidence="1 2">DSM 22418</strain>
    </source>
</reference>
<dbReference type="OrthoDB" id="9021327at2"/>